<dbReference type="EMBL" id="JAQHRD010000006">
    <property type="protein sequence ID" value="KAJ6440211.1"/>
    <property type="molecule type" value="Genomic_DNA"/>
</dbReference>
<dbReference type="Gene3D" id="1.10.405.20">
    <property type="match status" value="1"/>
</dbReference>
<dbReference type="Gene3D" id="3.30.70.1990">
    <property type="match status" value="1"/>
</dbReference>
<dbReference type="GO" id="GO:0016491">
    <property type="term" value="F:oxidoreductase activity"/>
    <property type="evidence" value="ECO:0007669"/>
    <property type="project" value="InterPro"/>
</dbReference>
<proteinExistence type="predicted"/>
<dbReference type="InterPro" id="IPR002937">
    <property type="entry name" value="Amino_oxidase"/>
</dbReference>
<dbReference type="Pfam" id="PF01593">
    <property type="entry name" value="Amino_oxidase"/>
    <property type="match status" value="1"/>
</dbReference>
<keyword evidence="4" id="KW-1185">Reference proteome</keyword>
<dbReference type="SUPFAM" id="SSF51905">
    <property type="entry name" value="FAD/NAD(P)-binding domain"/>
    <property type="match status" value="1"/>
</dbReference>
<organism evidence="3 4">
    <name type="scientific">Purpureocillium lavendulum</name>
    <dbReference type="NCBI Taxonomy" id="1247861"/>
    <lineage>
        <taxon>Eukaryota</taxon>
        <taxon>Fungi</taxon>
        <taxon>Dikarya</taxon>
        <taxon>Ascomycota</taxon>
        <taxon>Pezizomycotina</taxon>
        <taxon>Sordariomycetes</taxon>
        <taxon>Hypocreomycetidae</taxon>
        <taxon>Hypocreales</taxon>
        <taxon>Ophiocordycipitaceae</taxon>
        <taxon>Purpureocillium</taxon>
    </lineage>
</organism>
<dbReference type="Proteomes" id="UP001163105">
    <property type="component" value="Unassembled WGS sequence"/>
</dbReference>
<dbReference type="Gene3D" id="3.50.50.60">
    <property type="entry name" value="FAD/NAD(P)-binding domain"/>
    <property type="match status" value="1"/>
</dbReference>
<evidence type="ECO:0000259" key="2">
    <source>
        <dbReference type="Pfam" id="PF01593"/>
    </source>
</evidence>
<dbReference type="AlphaFoldDB" id="A0AB34FNH3"/>
<feature type="domain" description="Amine oxidase" evidence="2">
    <location>
        <begin position="34"/>
        <end position="456"/>
    </location>
</feature>
<reference evidence="3" key="1">
    <citation type="submission" date="2023-01" db="EMBL/GenBank/DDBJ databases">
        <title>The growth and conidiation of Purpureocillium lavendulum are regulated by nitrogen source and histone H3K14 acetylation.</title>
        <authorList>
            <person name="Tang P."/>
            <person name="Han J."/>
            <person name="Zhang C."/>
            <person name="Tang P."/>
            <person name="Qi F."/>
            <person name="Zhang K."/>
            <person name="Liang L."/>
        </authorList>
    </citation>
    <scope>NUCLEOTIDE SEQUENCE</scope>
    <source>
        <strain evidence="3">YMF1.00683</strain>
    </source>
</reference>
<protein>
    <submittedName>
        <fullName evidence="3">NAD/FAD-binding-like protein</fullName>
    </submittedName>
</protein>
<evidence type="ECO:0000256" key="1">
    <source>
        <dbReference type="SAM" id="MobiDB-lite"/>
    </source>
</evidence>
<accession>A0AB34FNH3</accession>
<feature type="region of interest" description="Disordered" evidence="1">
    <location>
        <begin position="1"/>
        <end position="21"/>
    </location>
</feature>
<gene>
    <name evidence="3" type="ORF">O9K51_08102</name>
</gene>
<name>A0AB34FNH3_9HYPO</name>
<dbReference type="InterPro" id="IPR036188">
    <property type="entry name" value="FAD/NAD-bd_sf"/>
</dbReference>
<dbReference type="PANTHER" id="PTHR42923">
    <property type="entry name" value="PROTOPORPHYRINOGEN OXIDASE"/>
    <property type="match status" value="1"/>
</dbReference>
<dbReference type="PANTHER" id="PTHR42923:SF17">
    <property type="entry name" value="AMINE OXIDASE DOMAIN-CONTAINING PROTEIN"/>
    <property type="match status" value="1"/>
</dbReference>
<evidence type="ECO:0000313" key="3">
    <source>
        <dbReference type="EMBL" id="KAJ6440211.1"/>
    </source>
</evidence>
<evidence type="ECO:0000313" key="4">
    <source>
        <dbReference type="Proteomes" id="UP001163105"/>
    </source>
</evidence>
<sequence>MTSSIDSEPLSPGMGTSTERPAAKKVAVVGSGCSGIAALWVLRDTDHDVYLYEAEGRLGGHSNTVQWKAGKYSVGVDTGFIVLNTATYPNFINFLKCLRIPTEATPMDLGVSTDHGLFEWGGKSLGSVFCQAKNIFSLQMWRMLFDVIRFNQFALDVLIDAEDENSNDTKNLAGKDESIGDYLDRQGYSAAFRDGYLIPITASVWSTSPKTCIDEFPALTLIRFLWNHHNLSTISSRPEWLTLVNGSRSYIDAVMKDFPSDHVFLNSAVQRLERHTDGRISLHLADGRTHTVDHVVLATHGDQALSILGDAATDEERSILSCFKTSQNEVVLHSDMAHMPRRRDAWCSWNYMTLSPKSETPTDTVSLTYYMNRLQHIPEEQFGHVLVTMNPLQQPDPALTQGRFMYSHPLYTSTAIAAQRQLHQIQNKRGVSFAGAWTNYGFHEDGFSSGLRAARDHLGVELPFDLVDSTFSRGRRPQLSTADYLMRFIITLIQVLVIQPFEVFAGTSKVAIGQKPLRGKGKQR</sequence>
<dbReference type="InterPro" id="IPR050464">
    <property type="entry name" value="Zeta_carotene_desat/Oxidored"/>
</dbReference>
<comment type="caution">
    <text evidence="3">The sequence shown here is derived from an EMBL/GenBank/DDBJ whole genome shotgun (WGS) entry which is preliminary data.</text>
</comment>